<dbReference type="EMBL" id="GDHF01031321">
    <property type="protein sequence ID" value="JAI20993.1"/>
    <property type="molecule type" value="Transcribed_RNA"/>
</dbReference>
<keyword evidence="1" id="KW-0963">Cytoplasm</keyword>
<dbReference type="PANTHER" id="PTHR12979">
    <property type="entry name" value="CCR4-NOT TRANSCRIPTION COMPLEX SUBUNIT 10"/>
    <property type="match status" value="1"/>
</dbReference>
<accession>A0A0K8U372</accession>
<keyword evidence="1" id="KW-0810">Translation regulation</keyword>
<keyword evidence="1" id="KW-0805">Transcription regulation</keyword>
<comment type="subcellular location">
    <subcellularLocation>
        <location evidence="1">Cytoplasm</location>
    </subcellularLocation>
    <subcellularLocation>
        <location evidence="1">Nucleus</location>
    </subcellularLocation>
</comment>
<keyword evidence="1" id="KW-0539">Nucleus</keyword>
<protein>
    <recommendedName>
        <fullName evidence="1">CCR4-NOT transcription complex subunit 10</fullName>
    </recommendedName>
</protein>
<comment type="function">
    <text evidence="1">Component of the CCR4-NOT complex which is one of the major cellular mRNA deadenylases and is linked to various cellular processes including bulk mRNA degradation, miRNA-mediated repression, translational repression during translational initiation and general transcription regulation.</text>
</comment>
<proteinExistence type="inferred from homology"/>
<dbReference type="AlphaFoldDB" id="A0A0K8U372"/>
<dbReference type="PANTHER" id="PTHR12979:SF5">
    <property type="entry name" value="CCR4-NOT TRANSCRIPTION COMPLEX SUBUNIT 10"/>
    <property type="match status" value="1"/>
</dbReference>
<dbReference type="InterPro" id="IPR039740">
    <property type="entry name" value="CNOT10"/>
</dbReference>
<dbReference type="GO" id="GO:0005634">
    <property type="term" value="C:nucleus"/>
    <property type="evidence" value="ECO:0007669"/>
    <property type="project" value="UniProtKB-SubCell"/>
</dbReference>
<evidence type="ECO:0000313" key="2">
    <source>
        <dbReference type="EMBL" id="JAI20993.1"/>
    </source>
</evidence>
<dbReference type="GO" id="GO:0017148">
    <property type="term" value="P:negative regulation of translation"/>
    <property type="evidence" value="ECO:0007669"/>
    <property type="project" value="TreeGrafter"/>
</dbReference>
<dbReference type="OrthoDB" id="25157at2759"/>
<evidence type="ECO:0000256" key="1">
    <source>
        <dbReference type="RuleBase" id="RU367083"/>
    </source>
</evidence>
<dbReference type="GO" id="GO:0030014">
    <property type="term" value="C:CCR4-NOT complex"/>
    <property type="evidence" value="ECO:0007669"/>
    <property type="project" value="UniProtKB-UniRule"/>
</dbReference>
<keyword evidence="1" id="KW-0804">Transcription</keyword>
<organism evidence="2">
    <name type="scientific">Bactrocera latifrons</name>
    <name type="common">Malaysian fruit fly</name>
    <name type="synonym">Chaetodacus latifrons</name>
    <dbReference type="NCBI Taxonomy" id="174628"/>
    <lineage>
        <taxon>Eukaryota</taxon>
        <taxon>Metazoa</taxon>
        <taxon>Ecdysozoa</taxon>
        <taxon>Arthropoda</taxon>
        <taxon>Hexapoda</taxon>
        <taxon>Insecta</taxon>
        <taxon>Pterygota</taxon>
        <taxon>Neoptera</taxon>
        <taxon>Endopterygota</taxon>
        <taxon>Diptera</taxon>
        <taxon>Brachycera</taxon>
        <taxon>Muscomorpha</taxon>
        <taxon>Tephritoidea</taxon>
        <taxon>Tephritidae</taxon>
        <taxon>Bactrocera</taxon>
        <taxon>Bactrocera</taxon>
    </lineage>
</organism>
<name>A0A0K8U372_BACLA</name>
<comment type="similarity">
    <text evidence="1">Belongs to the CNOT10 family.</text>
</comment>
<dbReference type="GO" id="GO:0031047">
    <property type="term" value="P:regulatory ncRNA-mediated gene silencing"/>
    <property type="evidence" value="ECO:0007669"/>
    <property type="project" value="UniProtKB-UniRule"/>
</dbReference>
<keyword evidence="1" id="KW-0943">RNA-mediated gene silencing</keyword>
<gene>
    <name evidence="2" type="primary">CG18616_2</name>
    <name evidence="2" type="ORF">c0_g3_i3</name>
</gene>
<dbReference type="GO" id="GO:0006402">
    <property type="term" value="P:mRNA catabolic process"/>
    <property type="evidence" value="ECO:0007669"/>
    <property type="project" value="TreeGrafter"/>
</dbReference>
<sequence length="104" mass="12036">MLESTTSEDPDSKYENSADVEQQYKLIEKAYDEFNNGNYEQCLETLDELEKCNGTNNKLEHNRAVAKFYKSGCKDHVTLLKSINENVSHFYILVNFFHINDCAS</sequence>
<reference evidence="2" key="1">
    <citation type="submission" date="2015-06" db="EMBL/GenBank/DDBJ databases">
        <authorList>
            <person name="Hoefler B.C."/>
            <person name="Straight P.D."/>
        </authorList>
    </citation>
    <scope>NUCLEOTIDE SEQUENCE</scope>
</reference>
<dbReference type="GO" id="GO:0005737">
    <property type="term" value="C:cytoplasm"/>
    <property type="evidence" value="ECO:0007669"/>
    <property type="project" value="UniProtKB-SubCell"/>
</dbReference>